<proteinExistence type="predicted"/>
<gene>
    <name evidence="1" type="ORF">PR048_023657</name>
</gene>
<organism evidence="1 2">
    <name type="scientific">Dryococelus australis</name>
    <dbReference type="NCBI Taxonomy" id="614101"/>
    <lineage>
        <taxon>Eukaryota</taxon>
        <taxon>Metazoa</taxon>
        <taxon>Ecdysozoa</taxon>
        <taxon>Arthropoda</taxon>
        <taxon>Hexapoda</taxon>
        <taxon>Insecta</taxon>
        <taxon>Pterygota</taxon>
        <taxon>Neoptera</taxon>
        <taxon>Polyneoptera</taxon>
        <taxon>Phasmatodea</taxon>
        <taxon>Verophasmatodea</taxon>
        <taxon>Anareolatae</taxon>
        <taxon>Phasmatidae</taxon>
        <taxon>Eurycanthinae</taxon>
        <taxon>Dryococelus</taxon>
    </lineage>
</organism>
<accession>A0ABQ9GUN5</accession>
<protein>
    <submittedName>
        <fullName evidence="1">Uncharacterized protein</fullName>
    </submittedName>
</protein>
<keyword evidence="2" id="KW-1185">Reference proteome</keyword>
<sequence>MIASHNLRAAEKKKKLIPIIKTAIVCGAQNIPLRGHRDDGDLQTEPEKKYGEGNFRALRKFRIDAGDEILASHTGLCDKMPAT</sequence>
<dbReference type="EMBL" id="JARBHB010000009">
    <property type="protein sequence ID" value="KAJ8875758.1"/>
    <property type="molecule type" value="Genomic_DNA"/>
</dbReference>
<evidence type="ECO:0000313" key="1">
    <source>
        <dbReference type="EMBL" id="KAJ8875758.1"/>
    </source>
</evidence>
<name>A0ABQ9GUN5_9NEOP</name>
<dbReference type="Proteomes" id="UP001159363">
    <property type="component" value="Chromosome 8"/>
</dbReference>
<comment type="caution">
    <text evidence="1">The sequence shown here is derived from an EMBL/GenBank/DDBJ whole genome shotgun (WGS) entry which is preliminary data.</text>
</comment>
<reference evidence="1 2" key="1">
    <citation type="submission" date="2023-02" db="EMBL/GenBank/DDBJ databases">
        <title>LHISI_Scaffold_Assembly.</title>
        <authorList>
            <person name="Stuart O.P."/>
            <person name="Cleave R."/>
            <person name="Magrath M.J.L."/>
            <person name="Mikheyev A.S."/>
        </authorList>
    </citation>
    <scope>NUCLEOTIDE SEQUENCE [LARGE SCALE GENOMIC DNA]</scope>
    <source>
        <strain evidence="1">Daus_M_001</strain>
        <tissue evidence="1">Leg muscle</tissue>
    </source>
</reference>
<evidence type="ECO:0000313" key="2">
    <source>
        <dbReference type="Proteomes" id="UP001159363"/>
    </source>
</evidence>